<reference evidence="2 3" key="1">
    <citation type="submission" date="2019-04" db="EMBL/GenBank/DDBJ databases">
        <authorList>
            <person name="Li Y."/>
            <person name="Wang J."/>
        </authorList>
    </citation>
    <scope>NUCLEOTIDE SEQUENCE [LARGE SCALE GENOMIC DNA]</scope>
    <source>
        <strain evidence="2 3">DSM 14668</strain>
    </source>
</reference>
<dbReference type="AlphaFoldDB" id="A0A4V5PP78"/>
<proteinExistence type="predicted"/>
<dbReference type="Proteomes" id="UP000309215">
    <property type="component" value="Unassembled WGS sequence"/>
</dbReference>
<evidence type="ECO:0000256" key="1">
    <source>
        <dbReference type="SAM" id="SignalP"/>
    </source>
</evidence>
<evidence type="ECO:0000313" key="3">
    <source>
        <dbReference type="Proteomes" id="UP000309215"/>
    </source>
</evidence>
<feature type="signal peptide" evidence="1">
    <location>
        <begin position="1"/>
        <end position="24"/>
    </location>
</feature>
<comment type="caution">
    <text evidence="2">The sequence shown here is derived from an EMBL/GenBank/DDBJ whole genome shotgun (WGS) entry which is preliminary data.</text>
</comment>
<sequence>MKLHRSHSSFLALCFLAFCVPAFGCVGNADDPNDELVDEAESAFGETACGTDTASPDVTLTNSWPTPIYAWQHSGAPHYGDTVCTDAFRVVHQNLPTVGCTVKAKWDHDASVSLPGNQTDCEHSYVKVITYDGYGNPLGSGTRYGFWQSGAGVCTLPGSLLNPTPASATAYTAELAIAVAYVASCFNDPYTGRLICLRNQDGVQTLTSCP</sequence>
<organism evidence="2 3">
    <name type="scientific">Polyangium fumosum</name>
    <dbReference type="NCBI Taxonomy" id="889272"/>
    <lineage>
        <taxon>Bacteria</taxon>
        <taxon>Pseudomonadati</taxon>
        <taxon>Myxococcota</taxon>
        <taxon>Polyangia</taxon>
        <taxon>Polyangiales</taxon>
        <taxon>Polyangiaceae</taxon>
        <taxon>Polyangium</taxon>
    </lineage>
</organism>
<evidence type="ECO:0000313" key="2">
    <source>
        <dbReference type="EMBL" id="TKD03101.1"/>
    </source>
</evidence>
<name>A0A4V5PP78_9BACT</name>
<keyword evidence="1" id="KW-0732">Signal</keyword>
<dbReference type="RefSeq" id="WP_136932081.1">
    <property type="nucleotide sequence ID" value="NZ_SSMQ01000032.1"/>
</dbReference>
<feature type="chain" id="PRO_5020653714" evidence="1">
    <location>
        <begin position="25"/>
        <end position="210"/>
    </location>
</feature>
<protein>
    <submittedName>
        <fullName evidence="2">Uncharacterized protein</fullName>
    </submittedName>
</protein>
<dbReference type="EMBL" id="SSMQ01000032">
    <property type="protein sequence ID" value="TKD03101.1"/>
    <property type="molecule type" value="Genomic_DNA"/>
</dbReference>
<keyword evidence="3" id="KW-1185">Reference proteome</keyword>
<gene>
    <name evidence="2" type="ORF">E8A74_27650</name>
</gene>
<accession>A0A4V5PP78</accession>